<feature type="transmembrane region" description="Helical" evidence="2">
    <location>
        <begin position="75"/>
        <end position="98"/>
    </location>
</feature>
<dbReference type="EMBL" id="JBFTWV010000012">
    <property type="protein sequence ID" value="KAL2798593.1"/>
    <property type="molecule type" value="Genomic_DNA"/>
</dbReference>
<dbReference type="Proteomes" id="UP001610563">
    <property type="component" value="Unassembled WGS sequence"/>
</dbReference>
<evidence type="ECO:0000313" key="3">
    <source>
        <dbReference type="EMBL" id="KAL2798593.1"/>
    </source>
</evidence>
<feature type="compositionally biased region" description="Basic residues" evidence="1">
    <location>
        <begin position="161"/>
        <end position="171"/>
    </location>
</feature>
<name>A0ABR4GHQ5_9EURO</name>
<keyword evidence="2" id="KW-0812">Transmembrane</keyword>
<reference evidence="3 4" key="1">
    <citation type="submission" date="2024-07" db="EMBL/GenBank/DDBJ databases">
        <title>Section-level genome sequencing and comparative genomics of Aspergillus sections Usti and Cavernicolus.</title>
        <authorList>
            <consortium name="Lawrence Berkeley National Laboratory"/>
            <person name="Nybo J.L."/>
            <person name="Vesth T.C."/>
            <person name="Theobald S."/>
            <person name="Frisvad J.C."/>
            <person name="Larsen T.O."/>
            <person name="Kjaerboelling I."/>
            <person name="Rothschild-Mancinelli K."/>
            <person name="Lyhne E.K."/>
            <person name="Kogle M.E."/>
            <person name="Barry K."/>
            <person name="Clum A."/>
            <person name="Na H."/>
            <person name="Ledsgaard L."/>
            <person name="Lin J."/>
            <person name="Lipzen A."/>
            <person name="Kuo A."/>
            <person name="Riley R."/>
            <person name="Mondo S."/>
            <person name="Labutti K."/>
            <person name="Haridas S."/>
            <person name="Pangalinan J."/>
            <person name="Salamov A.A."/>
            <person name="Simmons B.A."/>
            <person name="Magnuson J.K."/>
            <person name="Chen J."/>
            <person name="Drula E."/>
            <person name="Henrissat B."/>
            <person name="Wiebenga A."/>
            <person name="Lubbers R.J."/>
            <person name="Gomes A.C."/>
            <person name="Makela M.R."/>
            <person name="Stajich J."/>
            <person name="Grigoriev I.V."/>
            <person name="Mortensen U.H."/>
            <person name="De Vries R.P."/>
            <person name="Baker S.E."/>
            <person name="Andersen M.R."/>
        </authorList>
    </citation>
    <scope>NUCLEOTIDE SEQUENCE [LARGE SCALE GENOMIC DNA]</scope>
    <source>
        <strain evidence="3 4">CBS 209.92</strain>
    </source>
</reference>
<keyword evidence="4" id="KW-1185">Reference proteome</keyword>
<evidence type="ECO:0000256" key="2">
    <source>
        <dbReference type="SAM" id="Phobius"/>
    </source>
</evidence>
<feature type="region of interest" description="Disordered" evidence="1">
    <location>
        <begin position="118"/>
        <end position="171"/>
    </location>
</feature>
<evidence type="ECO:0000256" key="1">
    <source>
        <dbReference type="SAM" id="MobiDB-lite"/>
    </source>
</evidence>
<gene>
    <name evidence="3" type="ORF">BJX66DRAFT_333959</name>
</gene>
<comment type="caution">
    <text evidence="3">The sequence shown here is derived from an EMBL/GenBank/DDBJ whole genome shotgun (WGS) entry which is preliminary data.</text>
</comment>
<accession>A0ABR4GHQ5</accession>
<organism evidence="3 4">
    <name type="scientific">Aspergillus keveii</name>
    <dbReference type="NCBI Taxonomy" id="714993"/>
    <lineage>
        <taxon>Eukaryota</taxon>
        <taxon>Fungi</taxon>
        <taxon>Dikarya</taxon>
        <taxon>Ascomycota</taxon>
        <taxon>Pezizomycotina</taxon>
        <taxon>Eurotiomycetes</taxon>
        <taxon>Eurotiomycetidae</taxon>
        <taxon>Eurotiales</taxon>
        <taxon>Aspergillaceae</taxon>
        <taxon>Aspergillus</taxon>
        <taxon>Aspergillus subgen. Nidulantes</taxon>
    </lineage>
</organism>
<keyword evidence="2" id="KW-1133">Transmembrane helix</keyword>
<sequence>MKKRNPAQVHKISELRAPTIDIIITTTIRRQKAAARHSGTAPISTDHILNLLPRQSTSDPSDSGGSTSCSCPSTIGGGAIAGIVIGSIAGTLLLIWLWRTCMVTSAINEAEHTGTPVVVGNGGYPTNEATTHYRRRRRRSPTYEYSEKPYRSRSGGDRGSVRRPRRVYLTS</sequence>
<protein>
    <submittedName>
        <fullName evidence="3">Uncharacterized protein</fullName>
    </submittedName>
</protein>
<proteinExistence type="predicted"/>
<feature type="compositionally biased region" description="Basic and acidic residues" evidence="1">
    <location>
        <begin position="145"/>
        <end position="160"/>
    </location>
</feature>
<evidence type="ECO:0000313" key="4">
    <source>
        <dbReference type="Proteomes" id="UP001610563"/>
    </source>
</evidence>
<keyword evidence="2" id="KW-0472">Membrane</keyword>